<keyword evidence="3" id="KW-1185">Reference proteome</keyword>
<proteinExistence type="predicted"/>
<dbReference type="EMBL" id="AOHX01000039">
    <property type="protein sequence ID" value="ELY44547.1"/>
    <property type="molecule type" value="Genomic_DNA"/>
</dbReference>
<evidence type="ECO:0000256" key="1">
    <source>
        <dbReference type="SAM" id="MobiDB-lite"/>
    </source>
</evidence>
<dbReference type="GO" id="GO:0005975">
    <property type="term" value="P:carbohydrate metabolic process"/>
    <property type="evidence" value="ECO:0007669"/>
    <property type="project" value="InterPro"/>
</dbReference>
<comment type="caution">
    <text evidence="2">The sequence shown here is derived from an EMBL/GenBank/DDBJ whole genome shotgun (WGS) entry which is preliminary data.</text>
</comment>
<evidence type="ECO:0000313" key="2">
    <source>
        <dbReference type="EMBL" id="ELY44547.1"/>
    </source>
</evidence>
<dbReference type="eggNOG" id="arCOG09161">
    <property type="taxonomic scope" value="Archaea"/>
</dbReference>
<dbReference type="SUPFAM" id="SSF88713">
    <property type="entry name" value="Glycoside hydrolase/deacetylase"/>
    <property type="match status" value="1"/>
</dbReference>
<dbReference type="InterPro" id="IPR011330">
    <property type="entry name" value="Glyco_hydro/deAcase_b/a-brl"/>
</dbReference>
<dbReference type="CDD" id="cd10970">
    <property type="entry name" value="CE4_DAC_u1_6s"/>
    <property type="match status" value="1"/>
</dbReference>
<organism evidence="2 3">
    <name type="scientific">Natronorubrum sulfidifaciens JCM 14089</name>
    <dbReference type="NCBI Taxonomy" id="1230460"/>
    <lineage>
        <taxon>Archaea</taxon>
        <taxon>Methanobacteriati</taxon>
        <taxon>Methanobacteriota</taxon>
        <taxon>Stenosarchaea group</taxon>
        <taxon>Halobacteria</taxon>
        <taxon>Halobacteriales</taxon>
        <taxon>Natrialbaceae</taxon>
        <taxon>Natronorubrum</taxon>
    </lineage>
</organism>
<dbReference type="STRING" id="1230460.C495_11619"/>
<gene>
    <name evidence="2" type="ORF">C495_11619</name>
</gene>
<protein>
    <recommendedName>
        <fullName evidence="4">Polysaccharide deacetylase</fullName>
    </recommendedName>
</protein>
<dbReference type="Proteomes" id="UP000011661">
    <property type="component" value="Unassembled WGS sequence"/>
</dbReference>
<evidence type="ECO:0008006" key="4">
    <source>
        <dbReference type="Google" id="ProtNLM"/>
    </source>
</evidence>
<dbReference type="Gene3D" id="2.60.120.260">
    <property type="entry name" value="Galactose-binding domain-like"/>
    <property type="match status" value="1"/>
</dbReference>
<sequence>MTNRNRRSFVTTVATAGTLGLAGCLSTISEWRGSDDGPIAQQPSDRTGDDPERLGLPGESIDRFEDLEQWRSMIDAGSLEAATDEPYTGSQSARLTADDETEYAAIYTTTGGIDLREQNLSLAVNFTSREQLHLSLELFAPNAQHAYTMARTLTGPTDRWVRVDFGTSRVDGQPDLADVREIRLTARRRGDHTGPIACRVDDLRAVDRPETGSVMLLFDGTLESHYTTAFERMEQYGYAGVEAVIPEAVGDTRDGRLTLDALSELDDAGWDMAARPRTGANFIHEYSPEQQADLIERTKASLERWGFDAGAKHFITPRNVLGPETIDLVREYHEQAFRYGGGPNGLALTDPHNVGVFSGAAGSETYTYIDHAAAYGQLAVLHFEEIGNDGFDEQAFAALLEYLDEQEINVVTATDLLEGA</sequence>
<dbReference type="OrthoDB" id="248140at2157"/>
<accession>L9W5C7</accession>
<name>L9W5C7_9EURY</name>
<dbReference type="AlphaFoldDB" id="L9W5C7"/>
<dbReference type="PROSITE" id="PS51257">
    <property type="entry name" value="PROKAR_LIPOPROTEIN"/>
    <property type="match status" value="1"/>
</dbReference>
<evidence type="ECO:0000313" key="3">
    <source>
        <dbReference type="Proteomes" id="UP000011661"/>
    </source>
</evidence>
<feature type="region of interest" description="Disordered" evidence="1">
    <location>
        <begin position="32"/>
        <end position="55"/>
    </location>
</feature>
<dbReference type="PATRIC" id="fig|1230460.4.peg.2360"/>
<dbReference type="Gene3D" id="3.20.20.370">
    <property type="entry name" value="Glycoside hydrolase/deacetylase"/>
    <property type="match status" value="1"/>
</dbReference>
<dbReference type="RefSeq" id="WP_008163055.1">
    <property type="nucleotide sequence ID" value="NZ_AOHX01000039.1"/>
</dbReference>
<reference evidence="2 3" key="1">
    <citation type="journal article" date="2014" name="PLoS Genet.">
        <title>Phylogenetically driven sequencing of extremely halophilic archaea reveals strategies for static and dynamic osmo-response.</title>
        <authorList>
            <person name="Becker E.A."/>
            <person name="Seitzer P.M."/>
            <person name="Tritt A."/>
            <person name="Larsen D."/>
            <person name="Krusor M."/>
            <person name="Yao A.I."/>
            <person name="Wu D."/>
            <person name="Madern D."/>
            <person name="Eisen J.A."/>
            <person name="Darling A.E."/>
            <person name="Facciotti M.T."/>
        </authorList>
    </citation>
    <scope>NUCLEOTIDE SEQUENCE [LARGE SCALE GENOMIC DNA]</scope>
    <source>
        <strain evidence="2 3">JCM 14089</strain>
    </source>
</reference>